<keyword evidence="8" id="KW-0407">Ion channel</keyword>
<comment type="similarity">
    <text evidence="4">Belongs to the protein kinase superfamily.</text>
</comment>
<evidence type="ECO:0000259" key="6">
    <source>
        <dbReference type="PROSITE" id="PS50011"/>
    </source>
</evidence>
<dbReference type="GO" id="GO:0004674">
    <property type="term" value="F:protein serine/threonine kinase activity"/>
    <property type="evidence" value="ECO:0007669"/>
    <property type="project" value="UniProtKB-KW"/>
</dbReference>
<evidence type="ECO:0000256" key="4">
    <source>
        <dbReference type="RuleBase" id="RU000304"/>
    </source>
</evidence>
<evidence type="ECO:0000256" key="5">
    <source>
        <dbReference type="SAM" id="SignalP"/>
    </source>
</evidence>
<dbReference type="PROSITE" id="PS00107">
    <property type="entry name" value="PROTEIN_KINASE_ATP"/>
    <property type="match status" value="1"/>
</dbReference>
<dbReference type="InterPro" id="IPR011009">
    <property type="entry name" value="Kinase-like_dom_sf"/>
</dbReference>
<keyword evidence="8" id="KW-0406">Ion transport</keyword>
<reference evidence="7" key="1">
    <citation type="submission" date="2022-10" db="EMBL/GenBank/DDBJ databases">
        <authorList>
            <person name="Chen Y."/>
            <person name="Dougan E. K."/>
            <person name="Chan C."/>
            <person name="Rhodes N."/>
            <person name="Thang M."/>
        </authorList>
    </citation>
    <scope>NUCLEOTIDE SEQUENCE</scope>
</reference>
<name>A0A9P1C8P8_9DINO</name>
<feature type="domain" description="Protein kinase" evidence="6">
    <location>
        <begin position="82"/>
        <end position="322"/>
    </location>
</feature>
<evidence type="ECO:0000313" key="7">
    <source>
        <dbReference type="EMBL" id="CAI3987602.1"/>
    </source>
</evidence>
<dbReference type="Pfam" id="PF00069">
    <property type="entry name" value="Pkinase"/>
    <property type="match status" value="1"/>
</dbReference>
<keyword evidence="4" id="KW-0418">Kinase</keyword>
<dbReference type="GO" id="GO:0044773">
    <property type="term" value="P:mitotic DNA damage checkpoint signaling"/>
    <property type="evidence" value="ECO:0007669"/>
    <property type="project" value="TreeGrafter"/>
</dbReference>
<dbReference type="GO" id="GO:0005634">
    <property type="term" value="C:nucleus"/>
    <property type="evidence" value="ECO:0007669"/>
    <property type="project" value="TreeGrafter"/>
</dbReference>
<sequence length="322" mass="36186">MVPLCVRALVLTVVVSALRHYEDDLAHEDVADVVKDQFAELSLNWTRPLTPRLHPEARAELQRKRGESMIQMEKGCKPSKFRAMGKKLGEGAYAAVYKVEGKSQSYAMKVPHEGDAEADEAAEHEIEVMSAAKEHHCQHVLPLIEKNPCINGTKHINAIVTKLLPFDFDKWQKDYKVPSKCYQRVFDALRDGLDCMHGSGYMHGDLKPDNILFEDFDDDGCPTGVQLADFGISRKLSSLEGKFDGAYFMGSWHLPGTVFTRVEDPLKLSKGKSFFTPDRRIDECSFALLMFRFFKRRVSSIVKDVGKGACGPMGPGRKLMMP</sequence>
<reference evidence="8 9" key="2">
    <citation type="submission" date="2024-05" db="EMBL/GenBank/DDBJ databases">
        <authorList>
            <person name="Chen Y."/>
            <person name="Shah S."/>
            <person name="Dougan E. K."/>
            <person name="Thang M."/>
            <person name="Chan C."/>
        </authorList>
    </citation>
    <scope>NUCLEOTIDE SEQUENCE [LARGE SCALE GENOMIC DNA]</scope>
</reference>
<keyword evidence="1 3" id="KW-0547">Nucleotide-binding</keyword>
<dbReference type="EMBL" id="CAMXCT030001182">
    <property type="protein sequence ID" value="CAL4774914.1"/>
    <property type="molecule type" value="Genomic_DNA"/>
</dbReference>
<gene>
    <name evidence="7" type="ORF">C1SCF055_LOCUS14857</name>
</gene>
<organism evidence="7">
    <name type="scientific">Cladocopium goreaui</name>
    <dbReference type="NCBI Taxonomy" id="2562237"/>
    <lineage>
        <taxon>Eukaryota</taxon>
        <taxon>Sar</taxon>
        <taxon>Alveolata</taxon>
        <taxon>Dinophyceae</taxon>
        <taxon>Suessiales</taxon>
        <taxon>Symbiodiniaceae</taxon>
        <taxon>Cladocopium</taxon>
    </lineage>
</organism>
<dbReference type="PANTHER" id="PTHR44167:SF24">
    <property type="entry name" value="SERINE_THREONINE-PROTEIN KINASE CHK2"/>
    <property type="match status" value="1"/>
</dbReference>
<accession>A0A9P1C8P8</accession>
<proteinExistence type="inferred from homology"/>
<dbReference type="Gene3D" id="1.10.510.10">
    <property type="entry name" value="Transferase(Phosphotransferase) domain 1"/>
    <property type="match status" value="1"/>
</dbReference>
<dbReference type="InterPro" id="IPR017441">
    <property type="entry name" value="Protein_kinase_ATP_BS"/>
</dbReference>
<dbReference type="GO" id="GO:0005524">
    <property type="term" value="F:ATP binding"/>
    <property type="evidence" value="ECO:0007669"/>
    <property type="project" value="UniProtKB-UniRule"/>
</dbReference>
<dbReference type="AlphaFoldDB" id="A0A9P1C8P8"/>
<keyword evidence="9" id="KW-1185">Reference proteome</keyword>
<dbReference type="InterPro" id="IPR008271">
    <property type="entry name" value="Ser/Thr_kinase_AS"/>
</dbReference>
<dbReference type="PROSITE" id="PS50011">
    <property type="entry name" value="PROTEIN_KINASE_DOM"/>
    <property type="match status" value="1"/>
</dbReference>
<evidence type="ECO:0000256" key="2">
    <source>
        <dbReference type="ARBA" id="ARBA00022840"/>
    </source>
</evidence>
<dbReference type="EMBL" id="CAMXCT010001182">
    <property type="protein sequence ID" value="CAI3987602.1"/>
    <property type="molecule type" value="Genomic_DNA"/>
</dbReference>
<dbReference type="SUPFAM" id="SSF56112">
    <property type="entry name" value="Protein kinase-like (PK-like)"/>
    <property type="match status" value="1"/>
</dbReference>
<comment type="caution">
    <text evidence="7">The sequence shown here is derived from an EMBL/GenBank/DDBJ whole genome shotgun (WGS) entry which is preliminary data.</text>
</comment>
<dbReference type="OrthoDB" id="447218at2759"/>
<evidence type="ECO:0000313" key="9">
    <source>
        <dbReference type="Proteomes" id="UP001152797"/>
    </source>
</evidence>
<dbReference type="GO" id="GO:0034220">
    <property type="term" value="P:monoatomic ion transmembrane transport"/>
    <property type="evidence" value="ECO:0007669"/>
    <property type="project" value="UniProtKB-KW"/>
</dbReference>
<keyword evidence="8" id="KW-0813">Transport</keyword>
<dbReference type="InterPro" id="IPR000719">
    <property type="entry name" value="Prot_kinase_dom"/>
</dbReference>
<evidence type="ECO:0000256" key="1">
    <source>
        <dbReference type="ARBA" id="ARBA00022741"/>
    </source>
</evidence>
<dbReference type="EMBL" id="CAMXCT020001182">
    <property type="protein sequence ID" value="CAL1140977.1"/>
    <property type="molecule type" value="Genomic_DNA"/>
</dbReference>
<protein>
    <submittedName>
        <fullName evidence="8">Sodium channel protein type 11 subunit alpha</fullName>
    </submittedName>
</protein>
<keyword evidence="2 3" id="KW-0067">ATP-binding</keyword>
<keyword evidence="4" id="KW-0723">Serine/threonine-protein kinase</keyword>
<evidence type="ECO:0000313" key="8">
    <source>
        <dbReference type="EMBL" id="CAL4774914.1"/>
    </source>
</evidence>
<dbReference type="Proteomes" id="UP001152797">
    <property type="component" value="Unassembled WGS sequence"/>
</dbReference>
<dbReference type="PANTHER" id="PTHR44167">
    <property type="entry name" value="OVARIAN-SPECIFIC SERINE/THREONINE-PROTEIN KINASE LOK-RELATED"/>
    <property type="match status" value="1"/>
</dbReference>
<feature type="binding site" evidence="3">
    <location>
        <position position="109"/>
    </location>
    <ligand>
        <name>ATP</name>
        <dbReference type="ChEBI" id="CHEBI:30616"/>
    </ligand>
</feature>
<feature type="chain" id="PRO_5043270216" evidence="5">
    <location>
        <begin position="18"/>
        <end position="322"/>
    </location>
</feature>
<dbReference type="SMART" id="SM00220">
    <property type="entry name" value="S_TKc"/>
    <property type="match status" value="1"/>
</dbReference>
<keyword evidence="4" id="KW-0808">Transferase</keyword>
<evidence type="ECO:0000256" key="3">
    <source>
        <dbReference type="PROSITE-ProRule" id="PRU10141"/>
    </source>
</evidence>
<keyword evidence="5" id="KW-0732">Signal</keyword>
<feature type="signal peptide" evidence="5">
    <location>
        <begin position="1"/>
        <end position="17"/>
    </location>
</feature>
<dbReference type="PROSITE" id="PS00108">
    <property type="entry name" value="PROTEIN_KINASE_ST"/>
    <property type="match status" value="1"/>
</dbReference>